<dbReference type="SUPFAM" id="SSF56300">
    <property type="entry name" value="Metallo-dependent phosphatases"/>
    <property type="match status" value="1"/>
</dbReference>
<dbReference type="InterPro" id="IPR050126">
    <property type="entry name" value="Ap4A_hydrolase"/>
</dbReference>
<proteinExistence type="predicted"/>
<dbReference type="AlphaFoldDB" id="A0A1B2DJC2"/>
<dbReference type="EMBL" id="CP016808">
    <property type="protein sequence ID" value="ANY67822.1"/>
    <property type="molecule type" value="Genomic_DNA"/>
</dbReference>
<dbReference type="GO" id="GO:0008803">
    <property type="term" value="F:bis(5'-nucleosyl)-tetraphosphatase (symmetrical) activity"/>
    <property type="evidence" value="ECO:0007669"/>
    <property type="project" value="TreeGrafter"/>
</dbReference>
<dbReference type="GO" id="GO:0005737">
    <property type="term" value="C:cytoplasm"/>
    <property type="evidence" value="ECO:0007669"/>
    <property type="project" value="TreeGrafter"/>
</dbReference>
<dbReference type="GO" id="GO:0110154">
    <property type="term" value="P:RNA decapping"/>
    <property type="evidence" value="ECO:0007669"/>
    <property type="project" value="TreeGrafter"/>
</dbReference>
<evidence type="ECO:0000259" key="1">
    <source>
        <dbReference type="Pfam" id="PF00149"/>
    </source>
</evidence>
<organism evidence="2">
    <name type="scientific">Paenibacillus sp. BIHB 4019</name>
    <dbReference type="NCBI Taxonomy" id="1870819"/>
    <lineage>
        <taxon>Bacteria</taxon>
        <taxon>Bacillati</taxon>
        <taxon>Bacillota</taxon>
        <taxon>Bacilli</taxon>
        <taxon>Bacillales</taxon>
        <taxon>Paenibacillaceae</taxon>
        <taxon>Paenibacillus</taxon>
    </lineage>
</organism>
<name>A0A1B2DJC2_9BACL</name>
<dbReference type="RefSeq" id="WP_099518997.1">
    <property type="nucleotide sequence ID" value="NZ_CP016808.1"/>
</dbReference>
<dbReference type="Pfam" id="PF00149">
    <property type="entry name" value="Metallophos"/>
    <property type="match status" value="1"/>
</dbReference>
<feature type="domain" description="Calcineurin-like phosphoesterase" evidence="1">
    <location>
        <begin position="2"/>
        <end position="179"/>
    </location>
</feature>
<dbReference type="PANTHER" id="PTHR42850">
    <property type="entry name" value="METALLOPHOSPHOESTERASE"/>
    <property type="match status" value="1"/>
</dbReference>
<accession>A0A1B2DJC2</accession>
<dbReference type="PANTHER" id="PTHR42850:SF4">
    <property type="entry name" value="ZINC-DEPENDENT ENDOPOLYPHOSPHATASE"/>
    <property type="match status" value="1"/>
</dbReference>
<dbReference type="GO" id="GO:0016791">
    <property type="term" value="F:phosphatase activity"/>
    <property type="evidence" value="ECO:0007669"/>
    <property type="project" value="TreeGrafter"/>
</dbReference>
<gene>
    <name evidence="2" type="ORF">BBD42_16105</name>
</gene>
<dbReference type="InterPro" id="IPR029052">
    <property type="entry name" value="Metallo-depent_PP-like"/>
</dbReference>
<sequence>MRKFFITDIHGDYRGFKLLIEHAEVDFEKDQLVVGGDMINRGKDSGKVMKSIKLLCEQYPNNVHAVIGNHEEMMGWYFQRGDKLWLSHGGHDTISDFKKTFPNEEERQAHINWAFSLPMYFEDDEFVYTHAGLNSYEPLDSQSRDILWMTEGEFYSLPKESLLITTVEKPIIHGHTPVERIYFDGIRMNCDMGSNTYCVEDERGVGLINLSDMVYFVYKQAQKKIEERKILYY</sequence>
<reference evidence="2" key="1">
    <citation type="submission" date="2016-08" db="EMBL/GenBank/DDBJ databases">
        <title>Complete Genome Seqeunce of Paenibacillus sp. BIHB 4019 from tea rhizoplane.</title>
        <authorList>
            <person name="Thakur R."/>
            <person name="Swarnkar M.K."/>
            <person name="Gulati A."/>
        </authorList>
    </citation>
    <scope>NUCLEOTIDE SEQUENCE [LARGE SCALE GENOMIC DNA]</scope>
    <source>
        <strain evidence="2">BIHB4019</strain>
    </source>
</reference>
<protein>
    <submittedName>
        <fullName evidence="2">Metallophosphoesterase</fullName>
    </submittedName>
</protein>
<dbReference type="Gene3D" id="3.60.21.10">
    <property type="match status" value="1"/>
</dbReference>
<evidence type="ECO:0000313" key="2">
    <source>
        <dbReference type="EMBL" id="ANY67822.1"/>
    </source>
</evidence>
<dbReference type="InterPro" id="IPR004843">
    <property type="entry name" value="Calcineurin-like_PHP"/>
</dbReference>